<protein>
    <submittedName>
        <fullName evidence="6">Methyltransferase family protein</fullName>
    </submittedName>
</protein>
<feature type="domain" description="O-methyltransferase dimerisation" evidence="5">
    <location>
        <begin position="70"/>
        <end position="142"/>
    </location>
</feature>
<dbReference type="Proteomes" id="UP000255355">
    <property type="component" value="Unassembled WGS sequence"/>
</dbReference>
<gene>
    <name evidence="6" type="ORF">DFR68_105612</name>
</gene>
<dbReference type="InterPro" id="IPR001077">
    <property type="entry name" value="COMT_C"/>
</dbReference>
<dbReference type="AlphaFoldDB" id="A0A370H5G6"/>
<dbReference type="InterPro" id="IPR036388">
    <property type="entry name" value="WH-like_DNA-bd_sf"/>
</dbReference>
<keyword evidence="2 6" id="KW-0808">Transferase</keyword>
<sequence>MPQPMDKIEAAAISPDLADRDIAESAGSVRGLRAVDRRDLWLMRAFQGRMTGGVLRRLVDPQRVLTDGMSFWSAQVVLTAVEFDLFTLLTAGPLTEQALGERLGWHSRARGPFLNTLVEMGLLRRGRGGVYANTRRAALFLDKAQASYIGGILELSNKRLYSLWSGLPDLLRTGAPEAVEERGDNEFFSTLYRDPEALREFLSGMTGIATGEAMMIAARFPWRRFRTFVDVGAAQGALPVRVALTHPHLTGASYDLAAVEPIFQEYIASFGLADRIRFIPGDMHSGELPAAEVISFGHVLHGYGETTRRTLITKAYDTLPPGGALLIYDAMINPRRRRNLIRSLSSLNIMLETREGFEATTTQCATWLREAGFTRVKHRHLIGPTSMVFGTKPGRLGDRRP</sequence>
<feature type="domain" description="O-methyltransferase C-terminal" evidence="4">
    <location>
        <begin position="164"/>
        <end position="373"/>
    </location>
</feature>
<reference evidence="6 7" key="1">
    <citation type="submission" date="2018-07" db="EMBL/GenBank/DDBJ databases">
        <title>Genomic Encyclopedia of Type Strains, Phase IV (KMG-IV): sequencing the most valuable type-strain genomes for metagenomic binning, comparative biology and taxonomic classification.</title>
        <authorList>
            <person name="Goeker M."/>
        </authorList>
    </citation>
    <scope>NUCLEOTIDE SEQUENCE [LARGE SCALE GENOMIC DNA]</scope>
    <source>
        <strain evidence="6 7">DSM 44952</strain>
    </source>
</reference>
<proteinExistence type="predicted"/>
<dbReference type="Pfam" id="PF08100">
    <property type="entry name" value="Dimerisation"/>
    <property type="match status" value="1"/>
</dbReference>
<keyword evidence="7" id="KW-1185">Reference proteome</keyword>
<dbReference type="PROSITE" id="PS51683">
    <property type="entry name" value="SAM_OMT_II"/>
    <property type="match status" value="1"/>
</dbReference>
<dbReference type="InterPro" id="IPR012967">
    <property type="entry name" value="COMT_dimerisation"/>
</dbReference>
<evidence type="ECO:0000256" key="3">
    <source>
        <dbReference type="ARBA" id="ARBA00022691"/>
    </source>
</evidence>
<dbReference type="EMBL" id="QQAZ01000005">
    <property type="protein sequence ID" value="RDI51134.1"/>
    <property type="molecule type" value="Genomic_DNA"/>
</dbReference>
<evidence type="ECO:0000256" key="2">
    <source>
        <dbReference type="ARBA" id="ARBA00022679"/>
    </source>
</evidence>
<evidence type="ECO:0000313" key="6">
    <source>
        <dbReference type="EMBL" id="RDI51134.1"/>
    </source>
</evidence>
<evidence type="ECO:0000259" key="5">
    <source>
        <dbReference type="Pfam" id="PF08100"/>
    </source>
</evidence>
<dbReference type="Gene3D" id="3.40.50.150">
    <property type="entry name" value="Vaccinia Virus protein VP39"/>
    <property type="match status" value="1"/>
</dbReference>
<dbReference type="GO" id="GO:0046983">
    <property type="term" value="F:protein dimerization activity"/>
    <property type="evidence" value="ECO:0007669"/>
    <property type="project" value="InterPro"/>
</dbReference>
<evidence type="ECO:0000313" key="7">
    <source>
        <dbReference type="Proteomes" id="UP000255355"/>
    </source>
</evidence>
<dbReference type="InterPro" id="IPR016461">
    <property type="entry name" value="COMT-like"/>
</dbReference>
<evidence type="ECO:0000259" key="4">
    <source>
        <dbReference type="Pfam" id="PF00891"/>
    </source>
</evidence>
<comment type="caution">
    <text evidence="6">The sequence shown here is derived from an EMBL/GenBank/DDBJ whole genome shotgun (WGS) entry which is preliminary data.</text>
</comment>
<dbReference type="Pfam" id="PF00891">
    <property type="entry name" value="Methyltransf_2"/>
    <property type="match status" value="1"/>
</dbReference>
<dbReference type="PANTHER" id="PTHR43712">
    <property type="entry name" value="PUTATIVE (AFU_ORTHOLOGUE AFUA_4G14580)-RELATED"/>
    <property type="match status" value="1"/>
</dbReference>
<keyword evidence="1 6" id="KW-0489">Methyltransferase</keyword>
<dbReference type="SUPFAM" id="SSF53335">
    <property type="entry name" value="S-adenosyl-L-methionine-dependent methyltransferases"/>
    <property type="match status" value="1"/>
</dbReference>
<dbReference type="Gene3D" id="1.10.10.10">
    <property type="entry name" value="Winged helix-like DNA-binding domain superfamily/Winged helix DNA-binding domain"/>
    <property type="match status" value="1"/>
</dbReference>
<dbReference type="GO" id="GO:0032259">
    <property type="term" value="P:methylation"/>
    <property type="evidence" value="ECO:0007669"/>
    <property type="project" value="UniProtKB-KW"/>
</dbReference>
<organism evidence="6 7">
    <name type="scientific">Nocardia mexicana</name>
    <dbReference type="NCBI Taxonomy" id="279262"/>
    <lineage>
        <taxon>Bacteria</taxon>
        <taxon>Bacillati</taxon>
        <taxon>Actinomycetota</taxon>
        <taxon>Actinomycetes</taxon>
        <taxon>Mycobacteriales</taxon>
        <taxon>Nocardiaceae</taxon>
        <taxon>Nocardia</taxon>
    </lineage>
</organism>
<dbReference type="STRING" id="1210089.GCA_001613165_04772"/>
<accession>A0A370H5G6</accession>
<dbReference type="GO" id="GO:0008171">
    <property type="term" value="F:O-methyltransferase activity"/>
    <property type="evidence" value="ECO:0007669"/>
    <property type="project" value="InterPro"/>
</dbReference>
<dbReference type="InterPro" id="IPR029063">
    <property type="entry name" value="SAM-dependent_MTases_sf"/>
</dbReference>
<dbReference type="SUPFAM" id="SSF46785">
    <property type="entry name" value="Winged helix' DNA-binding domain"/>
    <property type="match status" value="1"/>
</dbReference>
<name>A0A370H5G6_9NOCA</name>
<dbReference type="InterPro" id="IPR036390">
    <property type="entry name" value="WH_DNA-bd_sf"/>
</dbReference>
<dbReference type="PANTHER" id="PTHR43712:SF2">
    <property type="entry name" value="O-METHYLTRANSFERASE CICE"/>
    <property type="match status" value="1"/>
</dbReference>
<keyword evidence="3" id="KW-0949">S-adenosyl-L-methionine</keyword>
<evidence type="ECO:0000256" key="1">
    <source>
        <dbReference type="ARBA" id="ARBA00022603"/>
    </source>
</evidence>